<dbReference type="PANTHER" id="PTHR47197">
    <property type="entry name" value="PROTEIN NIRF"/>
    <property type="match status" value="1"/>
</dbReference>
<dbReference type="InterPro" id="IPR015943">
    <property type="entry name" value="WD40/YVTN_repeat-like_dom_sf"/>
</dbReference>
<dbReference type="PROSITE" id="PS51318">
    <property type="entry name" value="TAT"/>
    <property type="match status" value="1"/>
</dbReference>
<dbReference type="InterPro" id="IPR011044">
    <property type="entry name" value="Quino_amine_DH_bsu"/>
</dbReference>
<gene>
    <name evidence="2" type="ORF">KQX62_11660</name>
</gene>
<dbReference type="AlphaFoldDB" id="A0AAX3E4H1"/>
<dbReference type="Gene3D" id="2.130.10.10">
    <property type="entry name" value="YVTN repeat-like/Quinoprotein amine dehydrogenase"/>
    <property type="match status" value="2"/>
</dbReference>
<evidence type="ECO:0000313" key="2">
    <source>
        <dbReference type="EMBL" id="UYO41903.1"/>
    </source>
</evidence>
<name>A0AAX3E4H1_RHOPL</name>
<organism evidence="2 3">
    <name type="scientific">Rhodopseudomonas palustris</name>
    <dbReference type="NCBI Taxonomy" id="1076"/>
    <lineage>
        <taxon>Bacteria</taxon>
        <taxon>Pseudomonadati</taxon>
        <taxon>Pseudomonadota</taxon>
        <taxon>Alphaproteobacteria</taxon>
        <taxon>Hyphomicrobiales</taxon>
        <taxon>Nitrobacteraceae</taxon>
        <taxon>Rhodopseudomonas</taxon>
    </lineage>
</organism>
<dbReference type="SUPFAM" id="SSF50969">
    <property type="entry name" value="YVTN repeat-like/Quinoprotein amine dehydrogenase"/>
    <property type="match status" value="1"/>
</dbReference>
<protein>
    <submittedName>
        <fullName evidence="2">Uncharacterized protein</fullName>
    </submittedName>
</protein>
<dbReference type="Proteomes" id="UP001163166">
    <property type="component" value="Chromosome"/>
</dbReference>
<dbReference type="RefSeq" id="WP_264076536.1">
    <property type="nucleotide sequence ID" value="NZ_CP076676.1"/>
</dbReference>
<dbReference type="InterPro" id="IPR006311">
    <property type="entry name" value="TAT_signal"/>
</dbReference>
<evidence type="ECO:0000313" key="3">
    <source>
        <dbReference type="Proteomes" id="UP001163166"/>
    </source>
</evidence>
<feature type="region of interest" description="Disordered" evidence="1">
    <location>
        <begin position="1"/>
        <end position="21"/>
    </location>
</feature>
<proteinExistence type="predicted"/>
<dbReference type="PANTHER" id="PTHR47197:SF3">
    <property type="entry name" value="DIHYDRO-HEME D1 DEHYDROGENASE"/>
    <property type="match status" value="1"/>
</dbReference>
<accession>A0AAX3E4H1</accession>
<sequence>MTFNSHPPYDPTKPTGAHSRAGITRRRLFGTALIGAASLLAAPARAEAYRDYRRTIFVARRGVAALDAIDVDSDAVTGTLDLGLEPRELQISQRGGRLAAIDLRSPRLVSVDLAAQSRRDVPLPFIPSRLRISPDGQRLAAFDDARGTIVLLDSTDGRERSRIDGPREIREAIFSGDSSSLLVAAASVGGLSTYDIAAAQPVPPVEGPPLQALLRAPNGREGFALTAETPRRVLHLDLRSRQVLASVPSSDHPVLFATGTGIQLLAIDQHAGTLSILPSEPLQPGGVTLPAAASTAYAAWFDTVAFVPAPAARKLLIFDLERRKAAGSIALEGVPGTGVVTPDGDKLYLPIEDQGTVAVIDTHLRQRTASISIGAAPVQAIIAGGYGLCH</sequence>
<evidence type="ECO:0000256" key="1">
    <source>
        <dbReference type="SAM" id="MobiDB-lite"/>
    </source>
</evidence>
<dbReference type="EMBL" id="CP076676">
    <property type="protein sequence ID" value="UYO41903.1"/>
    <property type="molecule type" value="Genomic_DNA"/>
</dbReference>
<dbReference type="InterPro" id="IPR051200">
    <property type="entry name" value="Host-pathogen_enzymatic-act"/>
</dbReference>
<reference evidence="2" key="1">
    <citation type="journal article" date="2022" name="Biol. Control">
        <title>In silico genomic analysis of Rhodopseudomonas palustris strains revealed potential biocontrol agents and crop yield enhancers.</title>
        <authorList>
            <person name="Surachat K."/>
            <person name="Kantachote D."/>
            <person name="Deachamag P."/>
            <person name="Wonglapsuwan M."/>
        </authorList>
    </citation>
    <scope>NUCLEOTIDE SEQUENCE</scope>
    <source>
        <strain evidence="2">TLS06</strain>
    </source>
</reference>